<sequence>MQTVDQLVDALPLAHVVSRMQIAQPAHGAGSHFCLERLQLSCRETISRVGSVLPPLVAVRSTKV</sequence>
<name>A0A1N7RK93_9BURK</name>
<dbReference type="AlphaFoldDB" id="A0A1N7RK93"/>
<organism evidence="1 2">
    <name type="scientific">Paraburkholderia piptadeniae</name>
    <dbReference type="NCBI Taxonomy" id="1701573"/>
    <lineage>
        <taxon>Bacteria</taxon>
        <taxon>Pseudomonadati</taxon>
        <taxon>Pseudomonadota</taxon>
        <taxon>Betaproteobacteria</taxon>
        <taxon>Burkholderiales</taxon>
        <taxon>Burkholderiaceae</taxon>
        <taxon>Paraburkholderia</taxon>
    </lineage>
</organism>
<protein>
    <submittedName>
        <fullName evidence="1">Uncharacterized protein</fullName>
    </submittedName>
</protein>
<evidence type="ECO:0000313" key="2">
    <source>
        <dbReference type="Proteomes" id="UP000195569"/>
    </source>
</evidence>
<dbReference type="Proteomes" id="UP000195569">
    <property type="component" value="Unassembled WGS sequence"/>
</dbReference>
<accession>A0A1N7RK93</accession>
<proteinExistence type="predicted"/>
<dbReference type="EMBL" id="CYGY02000004">
    <property type="protein sequence ID" value="SIT35536.1"/>
    <property type="molecule type" value="Genomic_DNA"/>
</dbReference>
<gene>
    <name evidence="1" type="ORF">BN2476_40058</name>
</gene>
<reference evidence="1" key="1">
    <citation type="submission" date="2016-12" db="EMBL/GenBank/DDBJ databases">
        <authorList>
            <person name="Moulin L."/>
        </authorList>
    </citation>
    <scope>NUCLEOTIDE SEQUENCE [LARGE SCALE GENOMIC DNA]</scope>
    <source>
        <strain evidence="1">STM 7183</strain>
    </source>
</reference>
<comment type="caution">
    <text evidence="1">The sequence shown here is derived from an EMBL/GenBank/DDBJ whole genome shotgun (WGS) entry which is preliminary data.</text>
</comment>
<evidence type="ECO:0000313" key="1">
    <source>
        <dbReference type="EMBL" id="SIT35536.1"/>
    </source>
</evidence>
<keyword evidence="2" id="KW-1185">Reference proteome</keyword>